<evidence type="ECO:0000313" key="1">
    <source>
        <dbReference type="EMBL" id="VEL30848.1"/>
    </source>
</evidence>
<comment type="caution">
    <text evidence="1">The sequence shown here is derived from an EMBL/GenBank/DDBJ whole genome shotgun (WGS) entry which is preliminary data.</text>
</comment>
<accession>A0A3S5ASD1</accession>
<reference evidence="1" key="1">
    <citation type="submission" date="2018-11" db="EMBL/GenBank/DDBJ databases">
        <authorList>
            <consortium name="Pathogen Informatics"/>
        </authorList>
    </citation>
    <scope>NUCLEOTIDE SEQUENCE</scope>
</reference>
<dbReference type="Proteomes" id="UP000784294">
    <property type="component" value="Unassembled WGS sequence"/>
</dbReference>
<keyword evidence="2" id="KW-1185">Reference proteome</keyword>
<protein>
    <submittedName>
        <fullName evidence="1">Uncharacterized protein</fullName>
    </submittedName>
</protein>
<name>A0A3S5ASD1_9PLAT</name>
<dbReference type="AlphaFoldDB" id="A0A3S5ASD1"/>
<evidence type="ECO:0000313" key="2">
    <source>
        <dbReference type="Proteomes" id="UP000784294"/>
    </source>
</evidence>
<organism evidence="1 2">
    <name type="scientific">Protopolystoma xenopodis</name>
    <dbReference type="NCBI Taxonomy" id="117903"/>
    <lineage>
        <taxon>Eukaryota</taxon>
        <taxon>Metazoa</taxon>
        <taxon>Spiralia</taxon>
        <taxon>Lophotrochozoa</taxon>
        <taxon>Platyhelminthes</taxon>
        <taxon>Monogenea</taxon>
        <taxon>Polyopisthocotylea</taxon>
        <taxon>Polystomatidea</taxon>
        <taxon>Polystomatidae</taxon>
        <taxon>Protopolystoma</taxon>
    </lineage>
</organism>
<sequence length="236" mass="24121">MMMLMSPPPSNSLADDDLTEGTDVLKLIGNVIDRLNCSSDNGRTATEGSVHSVLADCNAVGRSVCGLVSSSRAADLDGVGDVCPPDTTRPASFSAGLIVTSSNLNSVSTSDCLLGGSGTPVSEATLRSAKPLCFSGVLDSHSLGIGSQLPLSPACSLLSAIPGAERSLSSSLGPHELQNCLQSELTLPESCHRLPISQSFSSTASPDPSPRPLSGTPAIQVGLLPLFFFSLPDLLA</sequence>
<gene>
    <name evidence="1" type="ORF">PXEA_LOCUS24288</name>
</gene>
<proteinExistence type="predicted"/>
<dbReference type="EMBL" id="CAAALY010116181">
    <property type="protein sequence ID" value="VEL30848.1"/>
    <property type="molecule type" value="Genomic_DNA"/>
</dbReference>